<dbReference type="SMART" id="SM00332">
    <property type="entry name" value="PP2Cc"/>
    <property type="match status" value="1"/>
</dbReference>
<evidence type="ECO:0000256" key="1">
    <source>
        <dbReference type="ARBA" id="ARBA00022723"/>
    </source>
</evidence>
<dbReference type="GO" id="GO:0004722">
    <property type="term" value="F:protein serine/threonine phosphatase activity"/>
    <property type="evidence" value="ECO:0007669"/>
    <property type="project" value="InterPro"/>
</dbReference>
<dbReference type="EMBL" id="ATLV01016628">
    <property type="status" value="NOT_ANNOTATED_CDS"/>
    <property type="molecule type" value="Genomic_DNA"/>
</dbReference>
<dbReference type="PROSITE" id="PS01032">
    <property type="entry name" value="PPM_1"/>
    <property type="match status" value="1"/>
</dbReference>
<evidence type="ECO:0000313" key="10">
    <source>
        <dbReference type="Proteomes" id="UP000030765"/>
    </source>
</evidence>
<dbReference type="Proteomes" id="UP000030765">
    <property type="component" value="Unassembled WGS sequence"/>
</dbReference>
<gene>
    <name evidence="8" type="ORF">ZHAS_00009075</name>
</gene>
<evidence type="ECO:0000256" key="2">
    <source>
        <dbReference type="ARBA" id="ARBA00022801"/>
    </source>
</evidence>
<dbReference type="CDD" id="cd00143">
    <property type="entry name" value="PP2Cc"/>
    <property type="match status" value="1"/>
</dbReference>
<reference evidence="8 10" key="1">
    <citation type="journal article" date="2014" name="BMC Genomics">
        <title>Genome sequence of Anopheles sinensis provides insight into genetics basis of mosquito competence for malaria parasites.</title>
        <authorList>
            <person name="Zhou D."/>
            <person name="Zhang D."/>
            <person name="Ding G."/>
            <person name="Shi L."/>
            <person name="Hou Q."/>
            <person name="Ye Y."/>
            <person name="Xu Y."/>
            <person name="Zhou H."/>
            <person name="Xiong C."/>
            <person name="Li S."/>
            <person name="Yu J."/>
            <person name="Hong S."/>
            <person name="Yu X."/>
            <person name="Zou P."/>
            <person name="Chen C."/>
            <person name="Chang X."/>
            <person name="Wang W."/>
            <person name="Lv Y."/>
            <person name="Sun Y."/>
            <person name="Ma L."/>
            <person name="Shen B."/>
            <person name="Zhu C."/>
        </authorList>
    </citation>
    <scope>NUCLEOTIDE SEQUENCE [LARGE SCALE GENOMIC DNA]</scope>
</reference>
<dbReference type="InterPro" id="IPR001932">
    <property type="entry name" value="PPM-type_phosphatase-like_dom"/>
</dbReference>
<evidence type="ECO:0000259" key="7">
    <source>
        <dbReference type="PROSITE" id="PS51746"/>
    </source>
</evidence>
<dbReference type="SUPFAM" id="SSF81606">
    <property type="entry name" value="PP2C-like"/>
    <property type="match status" value="1"/>
</dbReference>
<evidence type="ECO:0000313" key="8">
    <source>
        <dbReference type="EMBL" id="KFB41457.1"/>
    </source>
</evidence>
<dbReference type="Gene3D" id="3.60.40.10">
    <property type="entry name" value="PPM-type phosphatase domain"/>
    <property type="match status" value="2"/>
</dbReference>
<dbReference type="EMBL" id="KE525098">
    <property type="protein sequence ID" value="KFB41457.1"/>
    <property type="molecule type" value="Genomic_DNA"/>
</dbReference>
<organism evidence="9 10">
    <name type="scientific">Anopheles sinensis</name>
    <name type="common">Mosquito</name>
    <dbReference type="NCBI Taxonomy" id="74873"/>
    <lineage>
        <taxon>Eukaryota</taxon>
        <taxon>Metazoa</taxon>
        <taxon>Ecdysozoa</taxon>
        <taxon>Arthropoda</taxon>
        <taxon>Hexapoda</taxon>
        <taxon>Insecta</taxon>
        <taxon>Pterygota</taxon>
        <taxon>Neoptera</taxon>
        <taxon>Endopterygota</taxon>
        <taxon>Diptera</taxon>
        <taxon>Nematocera</taxon>
        <taxon>Culicoidea</taxon>
        <taxon>Culicidae</taxon>
        <taxon>Anophelinae</taxon>
        <taxon>Anopheles</taxon>
    </lineage>
</organism>
<evidence type="ECO:0000256" key="4">
    <source>
        <dbReference type="RuleBase" id="RU003465"/>
    </source>
</evidence>
<keyword evidence="6" id="KW-0812">Transmembrane</keyword>
<feature type="transmembrane region" description="Helical" evidence="6">
    <location>
        <begin position="52"/>
        <end position="72"/>
    </location>
</feature>
<keyword evidence="6" id="KW-1133">Transmembrane helix</keyword>
<dbReference type="OrthoDB" id="343114at2759"/>
<keyword evidence="3 4" id="KW-0904">Protein phosphatase</keyword>
<name>A0A084VU13_ANOSI</name>
<dbReference type="InterPro" id="IPR036457">
    <property type="entry name" value="PPM-type-like_dom_sf"/>
</dbReference>
<keyword evidence="10" id="KW-1185">Reference proteome</keyword>
<feature type="compositionally biased region" description="Gly residues" evidence="5">
    <location>
        <begin position="262"/>
        <end position="273"/>
    </location>
</feature>
<reference evidence="9" key="2">
    <citation type="submission" date="2020-05" db="UniProtKB">
        <authorList>
            <consortium name="EnsemblMetazoa"/>
        </authorList>
    </citation>
    <scope>IDENTIFICATION</scope>
</reference>
<keyword evidence="6" id="KW-0472">Membrane</keyword>
<dbReference type="STRING" id="74873.A0A084VU13"/>
<keyword evidence="2 4" id="KW-0378">Hydrolase</keyword>
<dbReference type="InterPro" id="IPR000222">
    <property type="entry name" value="PP2C_BS"/>
</dbReference>
<dbReference type="InterPro" id="IPR015655">
    <property type="entry name" value="PP2C"/>
</dbReference>
<feature type="compositionally biased region" description="Basic and acidic residues" evidence="5">
    <location>
        <begin position="216"/>
        <end position="228"/>
    </location>
</feature>
<evidence type="ECO:0000313" key="9">
    <source>
        <dbReference type="EnsemblMetazoa" id="ASIC009075-PA"/>
    </source>
</evidence>
<protein>
    <submittedName>
        <fullName evidence="8">AGAP008536-PA-like protein</fullName>
    </submittedName>
</protein>
<sequence length="533" mass="57612">MEDELEDKILYQTLSKSHMKLLSKFAVGVTPLNSSLSYVWKVMRVYLLKPEVLIAGLLICLFVLYLQAAEVWSRGFIRRISSSLGFGKPGGPRSGKLAMLVSAAEKHSWEERTTGSAVYAVQGRRARMEDRYVISENINNCGISLFAIFDGHGGEYAAEYAKTVLVKNINQKLQQSSAIADGKESAPPGANGKPTSDCGGPPDGKPDSPGSPKNAANDREKDVNERYKLLNGAGSNGNGNDPSAVQRRQSFRKSKTEDAIGMVGGAGGTGAMGGSNSNNQQLENDLLSKYMGNQSPARQQVKKNLLNGTSGAGPTPVKPKTYEAHCYVQDGSINFGKIITDEVLAADFDLVEAAKRMSDFAGTTALIAVIHRSKLIVANVGDSRGVMCDYKGNAIPLSFDHKPQQVREQKRIADAGGFIAFKGVWRVAGILATSRALGDYPLKEKNLVIADPDILSFDLVDHRPQFLILASDGLWDTFTNEEAVAYVRERLDEPHFGAKSIALQSYSRGSVDNITVLVVVLKNGRFEVGSSSD</sequence>
<dbReference type="PROSITE" id="PS51746">
    <property type="entry name" value="PPM_2"/>
    <property type="match status" value="1"/>
</dbReference>
<evidence type="ECO:0000256" key="6">
    <source>
        <dbReference type="SAM" id="Phobius"/>
    </source>
</evidence>
<evidence type="ECO:0000256" key="5">
    <source>
        <dbReference type="SAM" id="MobiDB-lite"/>
    </source>
</evidence>
<evidence type="ECO:0000256" key="3">
    <source>
        <dbReference type="ARBA" id="ARBA00022912"/>
    </source>
</evidence>
<dbReference type="Pfam" id="PF00481">
    <property type="entry name" value="PP2C"/>
    <property type="match status" value="2"/>
</dbReference>
<dbReference type="OMA" id="MMEMSAM"/>
<dbReference type="AlphaFoldDB" id="A0A084VU13"/>
<dbReference type="PANTHER" id="PTHR47992">
    <property type="entry name" value="PROTEIN PHOSPHATASE"/>
    <property type="match status" value="1"/>
</dbReference>
<proteinExistence type="inferred from homology"/>
<dbReference type="VEuPathDB" id="VectorBase:ASIC009075"/>
<feature type="region of interest" description="Disordered" evidence="5">
    <location>
        <begin position="178"/>
        <end position="277"/>
    </location>
</feature>
<comment type="similarity">
    <text evidence="4">Belongs to the PP2C family.</text>
</comment>
<feature type="domain" description="PPM-type phosphatase" evidence="7">
    <location>
        <begin position="115"/>
        <end position="521"/>
    </location>
</feature>
<keyword evidence="1" id="KW-0479">Metal-binding</keyword>
<accession>A0A084VU13</accession>
<dbReference type="VEuPathDB" id="VectorBase:ASIS017441"/>
<dbReference type="EnsemblMetazoa" id="ASIC009075-RA">
    <property type="protein sequence ID" value="ASIC009075-PA"/>
    <property type="gene ID" value="ASIC009075"/>
</dbReference>
<dbReference type="GO" id="GO:0046872">
    <property type="term" value="F:metal ion binding"/>
    <property type="evidence" value="ECO:0007669"/>
    <property type="project" value="UniProtKB-KW"/>
</dbReference>